<dbReference type="Gene3D" id="1.10.8.60">
    <property type="match status" value="1"/>
</dbReference>
<comment type="caution">
    <text evidence="8">The sequence shown here is derived from an EMBL/GenBank/DDBJ whole genome shotgun (WGS) entry which is preliminary data.</text>
</comment>
<reference evidence="9" key="1">
    <citation type="journal article" date="2019" name="Int. J. Syst. Evol. Microbiol.">
        <title>The Global Catalogue of Microorganisms (GCM) 10K type strain sequencing project: providing services to taxonomists for standard genome sequencing and annotation.</title>
        <authorList>
            <consortium name="The Broad Institute Genomics Platform"/>
            <consortium name="The Broad Institute Genome Sequencing Center for Infectious Disease"/>
            <person name="Wu L."/>
            <person name="Ma J."/>
        </authorList>
    </citation>
    <scope>NUCLEOTIDE SEQUENCE [LARGE SCALE GENOMIC DNA]</scope>
    <source>
        <strain evidence="9">SHR3</strain>
    </source>
</reference>
<protein>
    <submittedName>
        <fullName evidence="8">Sigma 54-interacting transcriptional regulator</fullName>
    </submittedName>
</protein>
<dbReference type="PROSITE" id="PS00676">
    <property type="entry name" value="SIGMA54_INTERACT_2"/>
    <property type="match status" value="1"/>
</dbReference>
<proteinExistence type="predicted"/>
<sequence length="602" mass="65491">MPSAHSIDTPDSPLAPGIRSPDVLIDLAFPEVRALAARLRFSPNEGRIWLEERRCVLMHTEAFTALRTELLASFGARLTREIFTRIGYATGQRDAEMAKKISTFDASSRNLVYAGGVFHALQGFVMPLRAGSSVLTSTDMNSPDYHAEGFWKDSIEAEAHVAEHGIGPHPACWFSVGYCSGYLSACAGVPILVRETECQAMGHAQCRIVARPAAMWADVDKDARPSDPARPPPGAAASGAHDGPRRPAEIVAPYAEQQEVPGNEQVIGSSTTFKVLRHKLQRVAQTQATVLLLGENGVGKSLIAREIHRQSRRADAPFVEVNCAAIPEQLVESELFGVERGAFSGATAARAGRFEAAHGGTLFLDEIATLSMTAQGKLLRVLQNGEMERLGSNRTIQADVRLIAATNEDLKFAVRNGLFRQDLYFRLNVFPILIPPLRERRDDIPLLTQVLLDRFARRHGRNIPGITPAAMQTLIHHDWPGNIRELENVLERGVIMIQDDEVLDTHHLTSVDDALNPQGFLGVGDHGALTLGSETGQAAVADHSIDAVAENMLLLGTGTLPEMEDALVRAAIRQAGGNISRAARLLGVTRSQLDYRAKKIGR</sequence>
<dbReference type="SUPFAM" id="SSF111126">
    <property type="entry name" value="Ligand-binding domain in the NO signalling and Golgi transport"/>
    <property type="match status" value="1"/>
</dbReference>
<dbReference type="InterPro" id="IPR003593">
    <property type="entry name" value="AAA+_ATPase"/>
</dbReference>
<dbReference type="Gene3D" id="3.40.50.300">
    <property type="entry name" value="P-loop containing nucleotide triphosphate hydrolases"/>
    <property type="match status" value="1"/>
</dbReference>
<dbReference type="InterPro" id="IPR002078">
    <property type="entry name" value="Sigma_54_int"/>
</dbReference>
<dbReference type="InterPro" id="IPR004096">
    <property type="entry name" value="V4R"/>
</dbReference>
<dbReference type="PANTHER" id="PTHR32071">
    <property type="entry name" value="TRANSCRIPTIONAL REGULATORY PROTEIN"/>
    <property type="match status" value="1"/>
</dbReference>
<dbReference type="InterPro" id="IPR025944">
    <property type="entry name" value="Sigma_54_int_dom_CS"/>
</dbReference>
<feature type="region of interest" description="Disordered" evidence="6">
    <location>
        <begin position="219"/>
        <end position="246"/>
    </location>
</feature>
<keyword evidence="9" id="KW-1185">Reference proteome</keyword>
<dbReference type="PRINTS" id="PR01590">
    <property type="entry name" value="HTHFIS"/>
</dbReference>
<keyword evidence="5" id="KW-0804">Transcription</keyword>
<name>A0ABW1AX82_9RHOO</name>
<evidence type="ECO:0000313" key="8">
    <source>
        <dbReference type="EMBL" id="MFC5771928.1"/>
    </source>
</evidence>
<keyword evidence="4" id="KW-0238">DNA-binding</keyword>
<dbReference type="RefSeq" id="WP_096444880.1">
    <property type="nucleotide sequence ID" value="NZ_JBHSOG010000102.1"/>
</dbReference>
<dbReference type="Pfam" id="PF02830">
    <property type="entry name" value="V4R"/>
    <property type="match status" value="1"/>
</dbReference>
<dbReference type="InterPro" id="IPR024096">
    <property type="entry name" value="NO_sig/Golgi_transp_ligand-bd"/>
</dbReference>
<organism evidence="8 9">
    <name type="scientific">Thauera sinica</name>
    <dbReference type="NCBI Taxonomy" id="2665146"/>
    <lineage>
        <taxon>Bacteria</taxon>
        <taxon>Pseudomonadati</taxon>
        <taxon>Pseudomonadota</taxon>
        <taxon>Betaproteobacteria</taxon>
        <taxon>Rhodocyclales</taxon>
        <taxon>Zoogloeaceae</taxon>
        <taxon>Thauera</taxon>
    </lineage>
</organism>
<dbReference type="Gene3D" id="1.10.10.60">
    <property type="entry name" value="Homeodomain-like"/>
    <property type="match status" value="1"/>
</dbReference>
<dbReference type="InterPro" id="IPR010523">
    <property type="entry name" value="XylR_N"/>
</dbReference>
<evidence type="ECO:0000256" key="1">
    <source>
        <dbReference type="ARBA" id="ARBA00022741"/>
    </source>
</evidence>
<feature type="domain" description="Sigma-54 factor interaction" evidence="7">
    <location>
        <begin position="266"/>
        <end position="495"/>
    </location>
</feature>
<dbReference type="SUPFAM" id="SSF52540">
    <property type="entry name" value="P-loop containing nucleoside triphosphate hydrolases"/>
    <property type="match status" value="1"/>
</dbReference>
<keyword evidence="3" id="KW-0805">Transcription regulation</keyword>
<dbReference type="SUPFAM" id="SSF46689">
    <property type="entry name" value="Homeodomain-like"/>
    <property type="match status" value="1"/>
</dbReference>
<dbReference type="PROSITE" id="PS50045">
    <property type="entry name" value="SIGMA54_INTERACT_4"/>
    <property type="match status" value="1"/>
</dbReference>
<dbReference type="Pfam" id="PF02954">
    <property type="entry name" value="HTH_8"/>
    <property type="match status" value="1"/>
</dbReference>
<dbReference type="Gene3D" id="3.30.1380.20">
    <property type="entry name" value="Trafficking protein particle complex subunit 3"/>
    <property type="match status" value="1"/>
</dbReference>
<evidence type="ECO:0000256" key="5">
    <source>
        <dbReference type="ARBA" id="ARBA00023163"/>
    </source>
</evidence>
<dbReference type="SMART" id="SM00382">
    <property type="entry name" value="AAA"/>
    <property type="match status" value="1"/>
</dbReference>
<evidence type="ECO:0000313" key="9">
    <source>
        <dbReference type="Proteomes" id="UP001595974"/>
    </source>
</evidence>
<keyword evidence="2" id="KW-0067">ATP-binding</keyword>
<evidence type="ECO:0000256" key="4">
    <source>
        <dbReference type="ARBA" id="ARBA00023125"/>
    </source>
</evidence>
<dbReference type="InterPro" id="IPR002197">
    <property type="entry name" value="HTH_Fis"/>
</dbReference>
<dbReference type="Pfam" id="PF06505">
    <property type="entry name" value="XylR_N"/>
    <property type="match status" value="1"/>
</dbReference>
<dbReference type="InterPro" id="IPR058031">
    <property type="entry name" value="AAA_lid_NorR"/>
</dbReference>
<dbReference type="CDD" id="cd00009">
    <property type="entry name" value="AAA"/>
    <property type="match status" value="1"/>
</dbReference>
<dbReference type="InterPro" id="IPR009057">
    <property type="entry name" value="Homeodomain-like_sf"/>
</dbReference>
<dbReference type="PANTHER" id="PTHR32071:SF117">
    <property type="entry name" value="PTS-DEPENDENT DIHYDROXYACETONE KINASE OPERON REGULATORY PROTEIN-RELATED"/>
    <property type="match status" value="1"/>
</dbReference>
<dbReference type="Pfam" id="PF25601">
    <property type="entry name" value="AAA_lid_14"/>
    <property type="match status" value="1"/>
</dbReference>
<dbReference type="InterPro" id="IPR027417">
    <property type="entry name" value="P-loop_NTPase"/>
</dbReference>
<evidence type="ECO:0000256" key="3">
    <source>
        <dbReference type="ARBA" id="ARBA00023015"/>
    </source>
</evidence>
<dbReference type="EMBL" id="JBHSOG010000102">
    <property type="protein sequence ID" value="MFC5771928.1"/>
    <property type="molecule type" value="Genomic_DNA"/>
</dbReference>
<dbReference type="SMART" id="SM00989">
    <property type="entry name" value="V4R"/>
    <property type="match status" value="1"/>
</dbReference>
<dbReference type="Proteomes" id="UP001595974">
    <property type="component" value="Unassembled WGS sequence"/>
</dbReference>
<evidence type="ECO:0000256" key="6">
    <source>
        <dbReference type="SAM" id="MobiDB-lite"/>
    </source>
</evidence>
<dbReference type="InterPro" id="IPR025943">
    <property type="entry name" value="Sigma_54_int_dom_ATP-bd_2"/>
</dbReference>
<dbReference type="Pfam" id="PF00158">
    <property type="entry name" value="Sigma54_activat"/>
    <property type="match status" value="1"/>
</dbReference>
<gene>
    <name evidence="8" type="ORF">ACFPTN_21315</name>
</gene>
<keyword evidence="1" id="KW-0547">Nucleotide-binding</keyword>
<evidence type="ECO:0000259" key="7">
    <source>
        <dbReference type="PROSITE" id="PS50045"/>
    </source>
</evidence>
<dbReference type="PROSITE" id="PS00688">
    <property type="entry name" value="SIGMA54_INTERACT_3"/>
    <property type="match status" value="1"/>
</dbReference>
<accession>A0ABW1AX82</accession>
<evidence type="ECO:0000256" key="2">
    <source>
        <dbReference type="ARBA" id="ARBA00022840"/>
    </source>
</evidence>